<dbReference type="SUPFAM" id="SSF55753">
    <property type="entry name" value="Actin depolymerizing proteins"/>
    <property type="match status" value="6"/>
</dbReference>
<comment type="similarity">
    <text evidence="1">Belongs to the villin/gelsolin family.</text>
</comment>
<feature type="domain" description="Gelsolin-like" evidence="5">
    <location>
        <begin position="109"/>
        <end position="176"/>
    </location>
</feature>
<evidence type="ECO:0000313" key="6">
    <source>
        <dbReference type="EMBL" id="CAD7252675.1"/>
    </source>
</evidence>
<keyword evidence="4" id="KW-0009">Actin-binding</keyword>
<dbReference type="Proteomes" id="UP000677054">
    <property type="component" value="Unassembled WGS sequence"/>
</dbReference>
<keyword evidence="2" id="KW-0117">Actin capping</keyword>
<keyword evidence="7" id="KW-1185">Reference proteome</keyword>
<proteinExistence type="inferred from homology"/>
<dbReference type="GO" id="GO:0051014">
    <property type="term" value="P:actin filament severing"/>
    <property type="evidence" value="ECO:0007669"/>
    <property type="project" value="TreeGrafter"/>
</dbReference>
<protein>
    <recommendedName>
        <fullName evidence="5">Gelsolin-like domain-containing protein</fullName>
    </recommendedName>
</protein>
<dbReference type="CDD" id="cd11291">
    <property type="entry name" value="gelsolin_S6_like"/>
    <property type="match status" value="1"/>
</dbReference>
<feature type="domain" description="Gelsolin-like" evidence="5">
    <location>
        <begin position="421"/>
        <end position="502"/>
    </location>
</feature>
<gene>
    <name evidence="6" type="ORF">DSTB1V02_LOCUS12431</name>
</gene>
<name>A0A7R9AEL2_9CRUS</name>
<dbReference type="FunFam" id="3.40.20.10:FF:000001">
    <property type="entry name" value="Gelsolin"/>
    <property type="match status" value="1"/>
</dbReference>
<evidence type="ECO:0000256" key="1">
    <source>
        <dbReference type="ARBA" id="ARBA00008418"/>
    </source>
</evidence>
<dbReference type="OrthoDB" id="6375767at2759"/>
<dbReference type="Pfam" id="PF00626">
    <property type="entry name" value="Gelsolin"/>
    <property type="match status" value="6"/>
</dbReference>
<organism evidence="6">
    <name type="scientific">Darwinula stevensoni</name>
    <dbReference type="NCBI Taxonomy" id="69355"/>
    <lineage>
        <taxon>Eukaryota</taxon>
        <taxon>Metazoa</taxon>
        <taxon>Ecdysozoa</taxon>
        <taxon>Arthropoda</taxon>
        <taxon>Crustacea</taxon>
        <taxon>Oligostraca</taxon>
        <taxon>Ostracoda</taxon>
        <taxon>Podocopa</taxon>
        <taxon>Podocopida</taxon>
        <taxon>Darwinulocopina</taxon>
        <taxon>Darwinuloidea</taxon>
        <taxon>Darwinulidae</taxon>
        <taxon>Darwinula</taxon>
    </lineage>
</organism>
<dbReference type="CDD" id="cd11293">
    <property type="entry name" value="gelsolin_S4_like"/>
    <property type="match status" value="1"/>
</dbReference>
<feature type="domain" description="Gelsolin-like" evidence="5">
    <location>
        <begin position="654"/>
        <end position="728"/>
    </location>
</feature>
<evidence type="ECO:0000259" key="5">
    <source>
        <dbReference type="Pfam" id="PF00626"/>
    </source>
</evidence>
<sequence>MNHDFLEISPPTQTKEVAGKLSWDIHFWLGAETSQDEAGAAAIKSVELDDQLGGAPVQHREVEGHESTLFLAYFKSGVKYLPGGVKSGFTHVDPDAFEKRLFHVKGRRNIRVKQVEVNVAVMNKGDCWILDAGKDIYVYSGSGSRRTERLKAVMVANELRDEDHAGKARIHIIDEHASEGLVNKFFEELGGGSPDDLADASVAGDDAEHERQEHATVALHKISDESGALNVVKIGEKPLRQDMLDSQVDMEVIPGSAKSGNTGREDIYDLSPFVNNECVGWKCQLDCFLLDTGSAAVYVWIGKGSSKAEKIHAMDLASKYLQEKGYPLWTKIERVVEGTEPAIFKQYFSQWKEPADQVGLGRIYTKAQIAATMASSSEAAFDVCSLHAEKRRMLAKNAGQAVGFMPDDGSGKVEVFRVENFELAPLEEEKYGMFFGGDSYVLRYAYGKDGRENYIVYFWQGRESSQDEKAASAIHAVKLDDELGGKAVQVRVVHGQEPEHFLRIFKGKMVIFLGGHASGFRNLRDHDTYDVDGTRLFRVRGLSDVDVRAEQVEEKASSLASDDVFVLEIPSDTFIWVGKGASEEEKEMAKNAAGVVSPDRESQVIAEGEEPDSFWTALGGKGEYKTDVGIPEKPLLGPRLFHCILPESGKLRVEEVEDFGQQDLETDDVMVLDTGAEVYVWVGEGASPEERQNGFQMAEEYIRTDPTDREKDSTVIFAVKQGMEPEAFKLLFPSWSDMFWKEQKSLEDVKQELDEINATIEE</sequence>
<evidence type="ECO:0000256" key="2">
    <source>
        <dbReference type="ARBA" id="ARBA00022467"/>
    </source>
</evidence>
<feature type="domain" description="Gelsolin-like" evidence="5">
    <location>
        <begin position="286"/>
        <end position="344"/>
    </location>
</feature>
<dbReference type="GO" id="GO:0005546">
    <property type="term" value="F:phosphatidylinositol-4,5-bisphosphate binding"/>
    <property type="evidence" value="ECO:0007669"/>
    <property type="project" value="TreeGrafter"/>
</dbReference>
<evidence type="ECO:0000313" key="7">
    <source>
        <dbReference type="Proteomes" id="UP000677054"/>
    </source>
</evidence>
<dbReference type="PANTHER" id="PTHR11977">
    <property type="entry name" value="VILLIN"/>
    <property type="match status" value="1"/>
</dbReference>
<evidence type="ECO:0000256" key="4">
    <source>
        <dbReference type="ARBA" id="ARBA00023203"/>
    </source>
</evidence>
<dbReference type="GO" id="GO:0051016">
    <property type="term" value="P:barbed-end actin filament capping"/>
    <property type="evidence" value="ECO:0007669"/>
    <property type="project" value="TreeGrafter"/>
</dbReference>
<feature type="domain" description="Gelsolin-like" evidence="5">
    <location>
        <begin position="24"/>
        <end position="71"/>
    </location>
</feature>
<dbReference type="AlphaFoldDB" id="A0A7R9AEL2"/>
<evidence type="ECO:0000256" key="3">
    <source>
        <dbReference type="ARBA" id="ARBA00022737"/>
    </source>
</evidence>
<dbReference type="InterPro" id="IPR007123">
    <property type="entry name" value="Gelsolin-like_dom"/>
</dbReference>
<dbReference type="CDD" id="cd11288">
    <property type="entry name" value="gelsolin_S5_like"/>
    <property type="match status" value="1"/>
</dbReference>
<dbReference type="GO" id="GO:0008154">
    <property type="term" value="P:actin polymerization or depolymerization"/>
    <property type="evidence" value="ECO:0007669"/>
    <property type="project" value="TreeGrafter"/>
</dbReference>
<reference evidence="6" key="1">
    <citation type="submission" date="2020-11" db="EMBL/GenBank/DDBJ databases">
        <authorList>
            <person name="Tran Van P."/>
        </authorList>
    </citation>
    <scope>NUCLEOTIDE SEQUENCE</scope>
</reference>
<dbReference type="EMBL" id="LR904224">
    <property type="protein sequence ID" value="CAD7252675.1"/>
    <property type="molecule type" value="Genomic_DNA"/>
</dbReference>
<dbReference type="PRINTS" id="PR00597">
    <property type="entry name" value="GELSOLIN"/>
</dbReference>
<dbReference type="InterPro" id="IPR029006">
    <property type="entry name" value="ADF-H/Gelsolin-like_dom_sf"/>
</dbReference>
<dbReference type="CDD" id="cd11289">
    <property type="entry name" value="gelsolin_S2_like"/>
    <property type="match status" value="1"/>
</dbReference>
<dbReference type="GO" id="GO:0051015">
    <property type="term" value="F:actin filament binding"/>
    <property type="evidence" value="ECO:0007669"/>
    <property type="project" value="InterPro"/>
</dbReference>
<accession>A0A7R9AEL2</accession>
<dbReference type="InterPro" id="IPR007122">
    <property type="entry name" value="Villin/Gelsolin"/>
</dbReference>
<dbReference type="SMART" id="SM00262">
    <property type="entry name" value="GEL"/>
    <property type="match status" value="6"/>
</dbReference>
<dbReference type="Gene3D" id="3.40.20.10">
    <property type="entry name" value="Severin"/>
    <property type="match status" value="6"/>
</dbReference>
<dbReference type="EMBL" id="CAJPEV010004707">
    <property type="protein sequence ID" value="CAG0902194.1"/>
    <property type="molecule type" value="Genomic_DNA"/>
</dbReference>
<dbReference type="FunFam" id="3.40.20.10:FF:000005">
    <property type="entry name" value="Gelsolin"/>
    <property type="match status" value="1"/>
</dbReference>
<dbReference type="GO" id="GO:0015629">
    <property type="term" value="C:actin cytoskeleton"/>
    <property type="evidence" value="ECO:0007669"/>
    <property type="project" value="TreeGrafter"/>
</dbReference>
<dbReference type="PANTHER" id="PTHR11977:SF123">
    <property type="entry name" value="GELSOLIN"/>
    <property type="match status" value="1"/>
</dbReference>
<dbReference type="CDD" id="cd11292">
    <property type="entry name" value="gelsolin_S3_like"/>
    <property type="match status" value="1"/>
</dbReference>
<feature type="domain" description="Gelsolin-like" evidence="5">
    <location>
        <begin position="547"/>
        <end position="615"/>
    </location>
</feature>
<keyword evidence="3" id="KW-0677">Repeat</keyword>
<dbReference type="GO" id="GO:0005737">
    <property type="term" value="C:cytoplasm"/>
    <property type="evidence" value="ECO:0007669"/>
    <property type="project" value="TreeGrafter"/>
</dbReference>